<keyword evidence="2" id="KW-0378">Hydrolase</keyword>
<dbReference type="Pfam" id="PF13392">
    <property type="entry name" value="HNH_3"/>
    <property type="match status" value="1"/>
</dbReference>
<dbReference type="EMBL" id="SSDS01000101">
    <property type="protein sequence ID" value="TXG75826.1"/>
    <property type="molecule type" value="Genomic_DNA"/>
</dbReference>
<comment type="caution">
    <text evidence="2">The sequence shown here is derived from an EMBL/GenBank/DDBJ whole genome shotgun (WGS) entry which is preliminary data.</text>
</comment>
<dbReference type="AlphaFoldDB" id="A0A5C7J5H6"/>
<sequence>MGRKHFPRSLSKPARYKDGDTHTVVRLGYLLEYCPLHPACNARGMVPQHRLIMEINLGRFLSGQEVVHHINGNKLDNRIENLKLYSSQSEHMKEHFSEGGTFFYDMRLRERIDIDAPNPEISLNQAAKKYGCCRNTIVSICNDLQIKWRHKNSEKKAPRADVLSTLQKHSRAEACKILGLCLQALWNKYPTEMRLTASRKLLKWHDRVGAPASRND</sequence>
<keyword evidence="2" id="KW-0255">Endonuclease</keyword>
<evidence type="ECO:0000313" key="2">
    <source>
        <dbReference type="EMBL" id="TXG75826.1"/>
    </source>
</evidence>
<gene>
    <name evidence="2" type="ORF">E6Q11_06435</name>
</gene>
<dbReference type="Gene3D" id="3.90.75.20">
    <property type="match status" value="1"/>
</dbReference>
<evidence type="ECO:0000313" key="3">
    <source>
        <dbReference type="Proteomes" id="UP000321026"/>
    </source>
</evidence>
<evidence type="ECO:0000259" key="1">
    <source>
        <dbReference type="Pfam" id="PF13392"/>
    </source>
</evidence>
<protein>
    <submittedName>
        <fullName evidence="2">HNH endonuclease</fullName>
    </submittedName>
</protein>
<dbReference type="InterPro" id="IPR044925">
    <property type="entry name" value="His-Me_finger_sf"/>
</dbReference>
<accession>A0A5C7J5H6</accession>
<dbReference type="InterPro" id="IPR003615">
    <property type="entry name" value="HNH_nuc"/>
</dbReference>
<proteinExistence type="predicted"/>
<dbReference type="SUPFAM" id="SSF54060">
    <property type="entry name" value="His-Me finger endonucleases"/>
    <property type="match status" value="1"/>
</dbReference>
<organism evidence="2 3">
    <name type="scientific">Candidatus Dojkabacteria bacterium</name>
    <dbReference type="NCBI Taxonomy" id="2099670"/>
    <lineage>
        <taxon>Bacteria</taxon>
        <taxon>Candidatus Dojkabacteria</taxon>
    </lineage>
</organism>
<reference evidence="2 3" key="1">
    <citation type="submission" date="2018-09" db="EMBL/GenBank/DDBJ databases">
        <title>Metagenome Assembled Genomes from an Advanced Water Purification Facility.</title>
        <authorList>
            <person name="Stamps B.W."/>
            <person name="Spear J.R."/>
        </authorList>
    </citation>
    <scope>NUCLEOTIDE SEQUENCE [LARGE SCALE GENOMIC DNA]</scope>
    <source>
        <strain evidence="2">Bin_63_2</strain>
    </source>
</reference>
<name>A0A5C7J5H6_9BACT</name>
<dbReference type="Proteomes" id="UP000321026">
    <property type="component" value="Unassembled WGS sequence"/>
</dbReference>
<keyword evidence="2" id="KW-0540">Nuclease</keyword>
<dbReference type="GO" id="GO:0004519">
    <property type="term" value="F:endonuclease activity"/>
    <property type="evidence" value="ECO:0007669"/>
    <property type="project" value="UniProtKB-KW"/>
</dbReference>
<feature type="domain" description="HNH nuclease" evidence="1">
    <location>
        <begin position="49"/>
        <end position="89"/>
    </location>
</feature>